<dbReference type="InterPro" id="IPR029068">
    <property type="entry name" value="Glyas_Bleomycin-R_OHBP_Dase"/>
</dbReference>
<feature type="compositionally biased region" description="Polar residues" evidence="9">
    <location>
        <begin position="168"/>
        <end position="181"/>
    </location>
</feature>
<dbReference type="InterPro" id="IPR004360">
    <property type="entry name" value="Glyas_Fos-R_dOase_dom"/>
</dbReference>
<dbReference type="GO" id="GO:0051213">
    <property type="term" value="F:dioxygenase activity"/>
    <property type="evidence" value="ECO:0007669"/>
    <property type="project" value="UniProtKB-KW"/>
</dbReference>
<dbReference type="GO" id="GO:0008198">
    <property type="term" value="F:ferrous iron binding"/>
    <property type="evidence" value="ECO:0007669"/>
    <property type="project" value="InterPro"/>
</dbReference>
<evidence type="ECO:0000313" key="12">
    <source>
        <dbReference type="Proteomes" id="UP000183413"/>
    </source>
</evidence>
<dbReference type="RefSeq" id="WP_075022699.1">
    <property type="nucleotide sequence ID" value="NZ_FOVH01000010.1"/>
</dbReference>
<protein>
    <submittedName>
        <fullName evidence="11">Glyoxalase/Bleomycin resistance protein/Dioxygenase superfamily protein</fullName>
    </submittedName>
</protein>
<dbReference type="PROSITE" id="PS00082">
    <property type="entry name" value="EXTRADIOL_DIOXYGENAS"/>
    <property type="match status" value="1"/>
</dbReference>
<dbReference type="STRING" id="1993.SAMN04489713_110335"/>
<comment type="similarity">
    <text evidence="2 8">Belongs to the extradiol ring-cleavage dioxygenase family.</text>
</comment>
<dbReference type="EMBL" id="FOVH01000010">
    <property type="protein sequence ID" value="SFO94943.1"/>
    <property type="molecule type" value="Genomic_DNA"/>
</dbReference>
<evidence type="ECO:0000259" key="10">
    <source>
        <dbReference type="PROSITE" id="PS51819"/>
    </source>
</evidence>
<dbReference type="PANTHER" id="PTHR21366:SF14">
    <property type="entry name" value="GLYOXALASE DOMAIN-CONTAINING PROTEIN 5"/>
    <property type="match status" value="1"/>
</dbReference>
<keyword evidence="12" id="KW-1185">Reference proteome</keyword>
<evidence type="ECO:0000256" key="2">
    <source>
        <dbReference type="ARBA" id="ARBA00008784"/>
    </source>
</evidence>
<dbReference type="InterPro" id="IPR050383">
    <property type="entry name" value="GlyoxalaseI/FosfomycinResist"/>
</dbReference>
<evidence type="ECO:0000256" key="6">
    <source>
        <dbReference type="ARBA" id="ARBA00023002"/>
    </source>
</evidence>
<dbReference type="PROSITE" id="PS51819">
    <property type="entry name" value="VOC"/>
    <property type="match status" value="1"/>
</dbReference>
<evidence type="ECO:0000313" key="11">
    <source>
        <dbReference type="EMBL" id="SFO94943.1"/>
    </source>
</evidence>
<dbReference type="PANTHER" id="PTHR21366">
    <property type="entry name" value="GLYOXALASE FAMILY PROTEIN"/>
    <property type="match status" value="1"/>
</dbReference>
<organism evidence="11 12">
    <name type="scientific">Actinomadura madurae</name>
    <dbReference type="NCBI Taxonomy" id="1993"/>
    <lineage>
        <taxon>Bacteria</taxon>
        <taxon>Bacillati</taxon>
        <taxon>Actinomycetota</taxon>
        <taxon>Actinomycetes</taxon>
        <taxon>Streptosporangiales</taxon>
        <taxon>Thermomonosporaceae</taxon>
        <taxon>Actinomadura</taxon>
    </lineage>
</organism>
<evidence type="ECO:0000256" key="8">
    <source>
        <dbReference type="RuleBase" id="RU000683"/>
    </source>
</evidence>
<keyword evidence="6 8" id="KW-0560">Oxidoreductase</keyword>
<dbReference type="InterPro" id="IPR000486">
    <property type="entry name" value="Xdiol_ring_cleave_dOase_1/2"/>
</dbReference>
<evidence type="ECO:0000256" key="3">
    <source>
        <dbReference type="ARBA" id="ARBA00022723"/>
    </source>
</evidence>
<keyword evidence="7 8" id="KW-0408">Iron</keyword>
<sequence>MVSPAKLAHIVLRTGDLQPMIDWYVDVLDARVVYANDRLAFLTYDDEHHRVAFLNAGATERPTPAHSGLEHVAFTYAELGDLLDNYQRLKAAGTTPVWSINHGPTTSLYYRDPDGNQVELQIDNFDTDEELEAFFASGAFAANPIGVEFDPDELHARLRAGEPRSELIKQTGSSATPSQRQ</sequence>
<keyword evidence="3" id="KW-0479">Metal-binding</keyword>
<evidence type="ECO:0000256" key="9">
    <source>
        <dbReference type="SAM" id="MobiDB-lite"/>
    </source>
</evidence>
<evidence type="ECO:0000256" key="4">
    <source>
        <dbReference type="ARBA" id="ARBA00022797"/>
    </source>
</evidence>
<keyword evidence="5 8" id="KW-0223">Dioxygenase</keyword>
<evidence type="ECO:0000256" key="5">
    <source>
        <dbReference type="ARBA" id="ARBA00022964"/>
    </source>
</evidence>
<dbReference type="AlphaFoldDB" id="A0A1I5LCP2"/>
<dbReference type="Gene3D" id="3.10.180.10">
    <property type="entry name" value="2,3-Dihydroxybiphenyl 1,2-Dioxygenase, domain 1"/>
    <property type="match status" value="1"/>
</dbReference>
<evidence type="ECO:0000256" key="1">
    <source>
        <dbReference type="ARBA" id="ARBA00001954"/>
    </source>
</evidence>
<dbReference type="Pfam" id="PF00903">
    <property type="entry name" value="Glyoxalase"/>
    <property type="match status" value="1"/>
</dbReference>
<dbReference type="InParanoid" id="A0A1I5LCP2"/>
<feature type="region of interest" description="Disordered" evidence="9">
    <location>
        <begin position="160"/>
        <end position="181"/>
    </location>
</feature>
<dbReference type="SUPFAM" id="SSF54593">
    <property type="entry name" value="Glyoxalase/Bleomycin resistance protein/Dihydroxybiphenyl dioxygenase"/>
    <property type="match status" value="1"/>
</dbReference>
<evidence type="ECO:0000256" key="7">
    <source>
        <dbReference type="ARBA" id="ARBA00023004"/>
    </source>
</evidence>
<reference evidence="11 12" key="1">
    <citation type="submission" date="2016-10" db="EMBL/GenBank/DDBJ databases">
        <authorList>
            <person name="de Groot N.N."/>
        </authorList>
    </citation>
    <scope>NUCLEOTIDE SEQUENCE [LARGE SCALE GENOMIC DNA]</scope>
    <source>
        <strain evidence="11 12">DSM 43067</strain>
    </source>
</reference>
<comment type="cofactor">
    <cofactor evidence="1 8">
        <name>Fe(2+)</name>
        <dbReference type="ChEBI" id="CHEBI:29033"/>
    </cofactor>
</comment>
<accession>A0A1I5LCP2</accession>
<feature type="domain" description="VOC" evidence="10">
    <location>
        <begin position="6"/>
        <end position="123"/>
    </location>
</feature>
<keyword evidence="4 8" id="KW-0058">Aromatic hydrocarbons catabolism</keyword>
<dbReference type="Proteomes" id="UP000183413">
    <property type="component" value="Unassembled WGS sequence"/>
</dbReference>
<dbReference type="InterPro" id="IPR037523">
    <property type="entry name" value="VOC_core"/>
</dbReference>
<name>A0A1I5LCP2_9ACTN</name>
<gene>
    <name evidence="11" type="ORF">SAMN04489713_110335</name>
</gene>
<proteinExistence type="inferred from homology"/>